<dbReference type="AlphaFoldDB" id="A0AAE0Z3U1"/>
<comment type="caution">
    <text evidence="2">The sequence shown here is derived from an EMBL/GenBank/DDBJ whole genome shotgun (WGS) entry which is preliminary data.</text>
</comment>
<dbReference type="Proteomes" id="UP001283361">
    <property type="component" value="Unassembled WGS sequence"/>
</dbReference>
<dbReference type="EMBL" id="JAWDGP010004715">
    <property type="protein sequence ID" value="KAK3762364.1"/>
    <property type="molecule type" value="Genomic_DNA"/>
</dbReference>
<evidence type="ECO:0000313" key="3">
    <source>
        <dbReference type="Proteomes" id="UP001283361"/>
    </source>
</evidence>
<proteinExistence type="predicted"/>
<evidence type="ECO:0000313" key="2">
    <source>
        <dbReference type="EMBL" id="KAK3762364.1"/>
    </source>
</evidence>
<name>A0AAE0Z3U1_9GAST</name>
<keyword evidence="3" id="KW-1185">Reference proteome</keyword>
<feature type="region of interest" description="Disordered" evidence="1">
    <location>
        <begin position="17"/>
        <end position="45"/>
    </location>
</feature>
<protein>
    <submittedName>
        <fullName evidence="2">Uncharacterized protein</fullName>
    </submittedName>
</protein>
<evidence type="ECO:0000256" key="1">
    <source>
        <dbReference type="SAM" id="MobiDB-lite"/>
    </source>
</evidence>
<sequence length="107" mass="11768">MMSRMVAMTMVIPVHCGSPGGGESHNSPAARLRLSSPRKHGPGLELNHVTTARNAWTMTLGRYQHSGDMAGHVTIFLHFLPTQEKLGESTGWKSCLDSFHQSQLWGK</sequence>
<gene>
    <name evidence="2" type="ORF">RRG08_031948</name>
</gene>
<reference evidence="2" key="1">
    <citation type="journal article" date="2023" name="G3 (Bethesda)">
        <title>A reference genome for the long-term kleptoplast-retaining sea slug Elysia crispata morphotype clarki.</title>
        <authorList>
            <person name="Eastman K.E."/>
            <person name="Pendleton A.L."/>
            <person name="Shaikh M.A."/>
            <person name="Suttiyut T."/>
            <person name="Ogas R."/>
            <person name="Tomko P."/>
            <person name="Gavelis G."/>
            <person name="Widhalm J.R."/>
            <person name="Wisecaver J.H."/>
        </authorList>
    </citation>
    <scope>NUCLEOTIDE SEQUENCE</scope>
    <source>
        <strain evidence="2">ECLA1</strain>
    </source>
</reference>
<organism evidence="2 3">
    <name type="scientific">Elysia crispata</name>
    <name type="common">lettuce slug</name>
    <dbReference type="NCBI Taxonomy" id="231223"/>
    <lineage>
        <taxon>Eukaryota</taxon>
        <taxon>Metazoa</taxon>
        <taxon>Spiralia</taxon>
        <taxon>Lophotrochozoa</taxon>
        <taxon>Mollusca</taxon>
        <taxon>Gastropoda</taxon>
        <taxon>Heterobranchia</taxon>
        <taxon>Euthyneura</taxon>
        <taxon>Panpulmonata</taxon>
        <taxon>Sacoglossa</taxon>
        <taxon>Placobranchoidea</taxon>
        <taxon>Plakobranchidae</taxon>
        <taxon>Elysia</taxon>
    </lineage>
</organism>
<accession>A0AAE0Z3U1</accession>